<dbReference type="GO" id="GO:0003723">
    <property type="term" value="F:RNA binding"/>
    <property type="evidence" value="ECO:0007669"/>
    <property type="project" value="UniProtKB-UniRule"/>
</dbReference>
<proteinExistence type="inferred from homology"/>
<dbReference type="OrthoDB" id="9812389at2"/>
<dbReference type="PATRIC" id="fig|1218508.4.peg.672"/>
<evidence type="ECO:0000313" key="5">
    <source>
        <dbReference type="Proteomes" id="UP000033695"/>
    </source>
</evidence>
<dbReference type="STRING" id="1218508.JG29_06570"/>
<protein>
    <recommendedName>
        <fullName evidence="3">RNA-binding protein KhpA</fullName>
    </recommendedName>
    <alternativeName>
        <fullName evidence="3">KH-domain protein A</fullName>
    </alternativeName>
</protein>
<dbReference type="InterPro" id="IPR015946">
    <property type="entry name" value="KH_dom-like_a/b"/>
</dbReference>
<gene>
    <name evidence="3" type="primary">khpA</name>
    <name evidence="4" type="ORF">JG29_06570</name>
</gene>
<comment type="subcellular location">
    <subcellularLocation>
        <location evidence="3">Cytoplasm</location>
    </subcellularLocation>
</comment>
<keyword evidence="3" id="KW-0961">Cell wall biogenesis/degradation</keyword>
<comment type="subunit">
    <text evidence="3">Forms a complex with KhpB.</text>
</comment>
<evidence type="ECO:0000256" key="2">
    <source>
        <dbReference type="ARBA" id="ARBA00022884"/>
    </source>
</evidence>
<dbReference type="Proteomes" id="UP000033695">
    <property type="component" value="Unassembled WGS sequence"/>
</dbReference>
<dbReference type="HAMAP" id="MF_00088">
    <property type="entry name" value="KhpA"/>
    <property type="match status" value="1"/>
</dbReference>
<dbReference type="HOGENOM" id="CLU_132074_1_2_9"/>
<dbReference type="CDD" id="cd22533">
    <property type="entry name" value="KH-II_YlqC-like"/>
    <property type="match status" value="1"/>
</dbReference>
<dbReference type="InterPro" id="IPR020627">
    <property type="entry name" value="KhpA"/>
</dbReference>
<evidence type="ECO:0000256" key="3">
    <source>
        <dbReference type="HAMAP-Rule" id="MF_00088"/>
    </source>
</evidence>
<dbReference type="GO" id="GO:0009252">
    <property type="term" value="P:peptidoglycan biosynthetic process"/>
    <property type="evidence" value="ECO:0007669"/>
    <property type="project" value="UniProtKB-UniRule"/>
</dbReference>
<dbReference type="Gene3D" id="3.30.300.20">
    <property type="match status" value="1"/>
</dbReference>
<keyword evidence="3" id="KW-0133">Cell shape</keyword>
<keyword evidence="1 3" id="KW-0963">Cytoplasm</keyword>
<comment type="function">
    <text evidence="3">A probable RNA chaperone. Forms a complex with KhpB which binds to cellular RNA and controls its expression. Plays a role in peptidoglycan (PG) homeostasis and cell length regulation.</text>
</comment>
<dbReference type="Pfam" id="PF13083">
    <property type="entry name" value="KH_KhpA-B"/>
    <property type="match status" value="1"/>
</dbReference>
<dbReference type="AlphaFoldDB" id="A0A0F4KT16"/>
<dbReference type="GO" id="GO:0071555">
    <property type="term" value="P:cell wall organization"/>
    <property type="evidence" value="ECO:0007669"/>
    <property type="project" value="UniProtKB-KW"/>
</dbReference>
<evidence type="ECO:0000313" key="4">
    <source>
        <dbReference type="EMBL" id="KJY49203.1"/>
    </source>
</evidence>
<dbReference type="PANTHER" id="PTHR34654">
    <property type="entry name" value="UPF0109 PROTEIN SCO5592"/>
    <property type="match status" value="1"/>
</dbReference>
<sequence>MKTDIQELIKAIILPLAEDKEQFSLVTKEQDDCLVYDVHVSTKDAGRIIGKQGRVAQAIRTIVYSQNHDNTKRIKLNIVPEEG</sequence>
<evidence type="ECO:0000256" key="1">
    <source>
        <dbReference type="ARBA" id="ARBA00022490"/>
    </source>
</evidence>
<dbReference type="EMBL" id="JXBZ01000005">
    <property type="protein sequence ID" value="KJY49203.1"/>
    <property type="molecule type" value="Genomic_DNA"/>
</dbReference>
<reference evidence="4 5" key="1">
    <citation type="submission" date="2014-12" db="EMBL/GenBank/DDBJ databases">
        <title>Comparative genomics of the lactic acid bacteria isolated from the honey bee gut.</title>
        <authorList>
            <person name="Ellegaard K.M."/>
            <person name="Tamarit D."/>
            <person name="Javelind E."/>
            <person name="Olofsson T."/>
            <person name="Andersson S.G."/>
            <person name="Vasquez A."/>
        </authorList>
    </citation>
    <scope>NUCLEOTIDE SEQUENCE [LARGE SCALE GENOMIC DNA]</scope>
    <source>
        <strain evidence="4 5">Hon2</strain>
    </source>
</reference>
<keyword evidence="5" id="KW-1185">Reference proteome</keyword>
<dbReference type="GO" id="GO:0008360">
    <property type="term" value="P:regulation of cell shape"/>
    <property type="evidence" value="ECO:0007669"/>
    <property type="project" value="UniProtKB-KW"/>
</dbReference>
<comment type="caution">
    <text evidence="4">The sequence shown here is derived from an EMBL/GenBank/DDBJ whole genome shotgun (WGS) entry which is preliminary data.</text>
</comment>
<name>A0A0F4KT16_9LACO</name>
<dbReference type="RefSeq" id="WP_045922507.1">
    <property type="nucleotide sequence ID" value="NZ_JAAEDZ010000003.1"/>
</dbReference>
<accession>A0A0F4KT16</accession>
<keyword evidence="2 3" id="KW-0694">RNA-binding</keyword>
<organism evidence="4 5">
    <name type="scientific">Bombilactobacillus mellis</name>
    <dbReference type="NCBI Taxonomy" id="1218508"/>
    <lineage>
        <taxon>Bacteria</taxon>
        <taxon>Bacillati</taxon>
        <taxon>Bacillota</taxon>
        <taxon>Bacilli</taxon>
        <taxon>Lactobacillales</taxon>
        <taxon>Lactobacillaceae</taxon>
        <taxon>Bombilactobacillus</taxon>
    </lineage>
</organism>
<dbReference type="PANTHER" id="PTHR34654:SF1">
    <property type="entry name" value="RNA-BINDING PROTEIN KHPA"/>
    <property type="match status" value="1"/>
</dbReference>
<dbReference type="GO" id="GO:0005737">
    <property type="term" value="C:cytoplasm"/>
    <property type="evidence" value="ECO:0007669"/>
    <property type="project" value="UniProtKB-SubCell"/>
</dbReference>
<keyword evidence="3" id="KW-0143">Chaperone</keyword>
<comment type="similarity">
    <text evidence="3">Belongs to the KhpA RNA-binding protein family.</text>
</comment>